<sequence length="133" mass="14536">MFTIKASDCIFIDSQIAGKLSAPSISTAENYEHLPAEYLPAENYEHLLAEHLPAENYEHLPAEHIPTKHSSQLSSDLTTKFAEPKPTEPAEPSESTESSEPVDSAKSTSLSHTLLVTTLAVNETEPQTFKQAT</sequence>
<evidence type="ECO:0000256" key="1">
    <source>
        <dbReference type="SAM" id="MobiDB-lite"/>
    </source>
</evidence>
<dbReference type="EMBL" id="ML121619">
    <property type="protein sequence ID" value="RPB18609.1"/>
    <property type="molecule type" value="Genomic_DNA"/>
</dbReference>
<gene>
    <name evidence="2" type="ORF">L211DRAFT_853947</name>
</gene>
<organism evidence="2 3">
    <name type="scientific">Terfezia boudieri ATCC MYA-4762</name>
    <dbReference type="NCBI Taxonomy" id="1051890"/>
    <lineage>
        <taxon>Eukaryota</taxon>
        <taxon>Fungi</taxon>
        <taxon>Dikarya</taxon>
        <taxon>Ascomycota</taxon>
        <taxon>Pezizomycotina</taxon>
        <taxon>Pezizomycetes</taxon>
        <taxon>Pezizales</taxon>
        <taxon>Pezizaceae</taxon>
        <taxon>Terfezia</taxon>
    </lineage>
</organism>
<dbReference type="AlphaFoldDB" id="A0A3N4LAU8"/>
<evidence type="ECO:0000313" key="3">
    <source>
        <dbReference type="Proteomes" id="UP000267821"/>
    </source>
</evidence>
<feature type="region of interest" description="Disordered" evidence="1">
    <location>
        <begin position="61"/>
        <end position="110"/>
    </location>
</feature>
<dbReference type="InParanoid" id="A0A3N4LAU8"/>
<reference evidence="2 3" key="1">
    <citation type="journal article" date="2018" name="Nat. Ecol. Evol.">
        <title>Pezizomycetes genomes reveal the molecular basis of ectomycorrhizal truffle lifestyle.</title>
        <authorList>
            <person name="Murat C."/>
            <person name="Payen T."/>
            <person name="Noel B."/>
            <person name="Kuo A."/>
            <person name="Morin E."/>
            <person name="Chen J."/>
            <person name="Kohler A."/>
            <person name="Krizsan K."/>
            <person name="Balestrini R."/>
            <person name="Da Silva C."/>
            <person name="Montanini B."/>
            <person name="Hainaut M."/>
            <person name="Levati E."/>
            <person name="Barry K.W."/>
            <person name="Belfiori B."/>
            <person name="Cichocki N."/>
            <person name="Clum A."/>
            <person name="Dockter R.B."/>
            <person name="Fauchery L."/>
            <person name="Guy J."/>
            <person name="Iotti M."/>
            <person name="Le Tacon F."/>
            <person name="Lindquist E.A."/>
            <person name="Lipzen A."/>
            <person name="Malagnac F."/>
            <person name="Mello A."/>
            <person name="Molinier V."/>
            <person name="Miyauchi S."/>
            <person name="Poulain J."/>
            <person name="Riccioni C."/>
            <person name="Rubini A."/>
            <person name="Sitrit Y."/>
            <person name="Splivallo R."/>
            <person name="Traeger S."/>
            <person name="Wang M."/>
            <person name="Zifcakova L."/>
            <person name="Wipf D."/>
            <person name="Zambonelli A."/>
            <person name="Paolocci F."/>
            <person name="Nowrousian M."/>
            <person name="Ottonello S."/>
            <person name="Baldrian P."/>
            <person name="Spatafora J.W."/>
            <person name="Henrissat B."/>
            <person name="Nagy L.G."/>
            <person name="Aury J.M."/>
            <person name="Wincker P."/>
            <person name="Grigoriev I.V."/>
            <person name="Bonfante P."/>
            <person name="Martin F.M."/>
        </authorList>
    </citation>
    <scope>NUCLEOTIDE SEQUENCE [LARGE SCALE GENOMIC DNA]</scope>
    <source>
        <strain evidence="2 3">ATCC MYA-4762</strain>
    </source>
</reference>
<keyword evidence="3" id="KW-1185">Reference proteome</keyword>
<proteinExistence type="predicted"/>
<feature type="compositionally biased region" description="Low complexity" evidence="1">
    <location>
        <begin position="90"/>
        <end position="110"/>
    </location>
</feature>
<protein>
    <submittedName>
        <fullName evidence="2">Uncharacterized protein</fullName>
    </submittedName>
</protein>
<accession>A0A3N4LAU8</accession>
<evidence type="ECO:0000313" key="2">
    <source>
        <dbReference type="EMBL" id="RPB18609.1"/>
    </source>
</evidence>
<dbReference type="Proteomes" id="UP000267821">
    <property type="component" value="Unassembled WGS sequence"/>
</dbReference>
<name>A0A3N4LAU8_9PEZI</name>
<feature type="compositionally biased region" description="Polar residues" evidence="1">
    <location>
        <begin position="68"/>
        <end position="78"/>
    </location>
</feature>